<name>A0A3P3FVQ1_9HYPH</name>
<protein>
    <submittedName>
        <fullName evidence="1">Polyketide cyclase</fullName>
    </submittedName>
</protein>
<keyword evidence="2" id="KW-1185">Reference proteome</keyword>
<evidence type="ECO:0000313" key="2">
    <source>
        <dbReference type="Proteomes" id="UP000273786"/>
    </source>
</evidence>
<dbReference type="CDD" id="cd07818">
    <property type="entry name" value="SRPBCC_1"/>
    <property type="match status" value="1"/>
</dbReference>
<dbReference type="Proteomes" id="UP000273786">
    <property type="component" value="Unassembled WGS sequence"/>
</dbReference>
<dbReference type="AlphaFoldDB" id="A0A3P3FVQ1"/>
<dbReference type="InterPro" id="IPR023393">
    <property type="entry name" value="START-like_dom_sf"/>
</dbReference>
<gene>
    <name evidence="1" type="ORF">EH240_11950</name>
</gene>
<dbReference type="RefSeq" id="WP_124998388.1">
    <property type="nucleotide sequence ID" value="NZ_RQXT01000011.1"/>
</dbReference>
<evidence type="ECO:0000313" key="1">
    <source>
        <dbReference type="EMBL" id="RRI02695.1"/>
    </source>
</evidence>
<sequence>MLATILIVLLVVVAAALIFAATRPNDFVVSRSASIRAPAEAIFPLIDDFKHWPSWSPFEKLDSNMKRTLSGAESGKGAAYAWEGNSKAGKGRMEIINSVPSSLVSLRLDFEKPLRANNTVDFTLTPSRDGTTVTWAMRGRRPFIVKLMGLFMNFDSLIGKDFEAGLANLRRAAEKQENS</sequence>
<dbReference type="Gene3D" id="3.30.530.20">
    <property type="match status" value="1"/>
</dbReference>
<dbReference type="SUPFAM" id="SSF55961">
    <property type="entry name" value="Bet v1-like"/>
    <property type="match status" value="1"/>
</dbReference>
<dbReference type="Pfam" id="PF10604">
    <property type="entry name" value="Polyketide_cyc2"/>
    <property type="match status" value="1"/>
</dbReference>
<dbReference type="EMBL" id="RQXT01000011">
    <property type="protein sequence ID" value="RRI02695.1"/>
    <property type="molecule type" value="Genomic_DNA"/>
</dbReference>
<dbReference type="OrthoDB" id="9807923at2"/>
<comment type="caution">
    <text evidence="1">The sequence shown here is derived from an EMBL/GenBank/DDBJ whole genome shotgun (WGS) entry which is preliminary data.</text>
</comment>
<dbReference type="InterPro" id="IPR019587">
    <property type="entry name" value="Polyketide_cyclase/dehydratase"/>
</dbReference>
<accession>A0A3P3FVQ1</accession>
<organism evidence="1 2">
    <name type="scientific">Mesorhizobium tamadayense</name>
    <dbReference type="NCBI Taxonomy" id="425306"/>
    <lineage>
        <taxon>Bacteria</taxon>
        <taxon>Pseudomonadati</taxon>
        <taxon>Pseudomonadota</taxon>
        <taxon>Alphaproteobacteria</taxon>
        <taxon>Hyphomicrobiales</taxon>
        <taxon>Phyllobacteriaceae</taxon>
        <taxon>Mesorhizobium</taxon>
    </lineage>
</organism>
<proteinExistence type="predicted"/>
<reference evidence="1 2" key="1">
    <citation type="submission" date="2018-11" db="EMBL/GenBank/DDBJ databases">
        <title>the genome of Mesorhizobium tamadayense DSM 28320.</title>
        <authorList>
            <person name="Gao J."/>
        </authorList>
    </citation>
    <scope>NUCLEOTIDE SEQUENCE [LARGE SCALE GENOMIC DNA]</scope>
    <source>
        <strain evidence="1 2">DSM 28320</strain>
    </source>
</reference>